<dbReference type="EMBL" id="FOUO01000003">
    <property type="protein sequence ID" value="SFM35163.1"/>
    <property type="molecule type" value="Genomic_DNA"/>
</dbReference>
<name>A0A1I4Q6B4_ECTMO</name>
<dbReference type="Proteomes" id="UP000199556">
    <property type="component" value="Unassembled WGS sequence"/>
</dbReference>
<dbReference type="PANTHER" id="PTHR31377:SF0">
    <property type="entry name" value="AGMATINE DEIMINASE-RELATED"/>
    <property type="match status" value="1"/>
</dbReference>
<dbReference type="InterPro" id="IPR007466">
    <property type="entry name" value="Peptidyl-Arg-deiminase_porph"/>
</dbReference>
<accession>A0A1I4Q6B4</accession>
<proteinExistence type="predicted"/>
<dbReference type="Pfam" id="PF04371">
    <property type="entry name" value="PAD_porph"/>
    <property type="match status" value="1"/>
</dbReference>
<gene>
    <name evidence="2" type="ORF">SAMN05421721_103156</name>
</gene>
<keyword evidence="1" id="KW-0378">Hydrolase</keyword>
<dbReference type="GO" id="GO:0004668">
    <property type="term" value="F:protein-arginine deiminase activity"/>
    <property type="evidence" value="ECO:0007669"/>
    <property type="project" value="InterPro"/>
</dbReference>
<dbReference type="GO" id="GO:0009446">
    <property type="term" value="P:putrescine biosynthetic process"/>
    <property type="evidence" value="ECO:0007669"/>
    <property type="project" value="InterPro"/>
</dbReference>
<dbReference type="AlphaFoldDB" id="A0A1I4Q6B4"/>
<dbReference type="PANTHER" id="PTHR31377">
    <property type="entry name" value="AGMATINE DEIMINASE-RELATED"/>
    <property type="match status" value="1"/>
</dbReference>
<reference evidence="2 3" key="1">
    <citation type="submission" date="2016-10" db="EMBL/GenBank/DDBJ databases">
        <authorList>
            <person name="de Groot N.N."/>
        </authorList>
    </citation>
    <scope>NUCLEOTIDE SEQUENCE [LARGE SCALE GENOMIC DNA]</scope>
    <source>
        <strain evidence="2 3">DSM 4180</strain>
    </source>
</reference>
<dbReference type="OrthoDB" id="9808013at2"/>
<dbReference type="STRING" id="195064.SAMN05421721_103156"/>
<keyword evidence="3" id="KW-1185">Reference proteome</keyword>
<evidence type="ECO:0000313" key="2">
    <source>
        <dbReference type="EMBL" id="SFM35163.1"/>
    </source>
</evidence>
<dbReference type="GO" id="GO:0047632">
    <property type="term" value="F:agmatine deiminase activity"/>
    <property type="evidence" value="ECO:0007669"/>
    <property type="project" value="TreeGrafter"/>
</dbReference>
<organism evidence="2 3">
    <name type="scientific">Ectothiorhodospira mobilis</name>
    <dbReference type="NCBI Taxonomy" id="195064"/>
    <lineage>
        <taxon>Bacteria</taxon>
        <taxon>Pseudomonadati</taxon>
        <taxon>Pseudomonadota</taxon>
        <taxon>Gammaproteobacteria</taxon>
        <taxon>Chromatiales</taxon>
        <taxon>Ectothiorhodospiraceae</taxon>
        <taxon>Ectothiorhodospira</taxon>
    </lineage>
</organism>
<dbReference type="RefSeq" id="WP_090483846.1">
    <property type="nucleotide sequence ID" value="NZ_FOUO01000003.1"/>
</dbReference>
<sequence>MTVLPAEWAPQSAVLLTWPHPQTDWAPILDEAEEVFVQIAREVTLRQGLIVVCRDEAHEVRICRMLSGAGAVMERVVTALAPSDDTWARDHGPITVLEDGHPVLLDFRFNGWGGKYPADADDALTGRLHRQGAFGDLPLRPVERVLEGGAIDSDGAGTLLTTRSCLLAPTRNPDLDAAGVEAMLRDTLGVHRVLWLEHGHLEGDDTDGHVDTLARFCDAQTIAHVTCDDPGDPHHGPLAAMTRELEALRTADGRRYRLIPLPLPAPIHDLEGRRLPATHANFLILNGAVLVPTYNDPADATALAALQQVFPGREVVGIDCRPLIRQFGSLHCVTMQIPAASV</sequence>
<evidence type="ECO:0000313" key="3">
    <source>
        <dbReference type="Proteomes" id="UP000199556"/>
    </source>
</evidence>
<protein>
    <submittedName>
        <fullName evidence="2">Agmatine deiminase</fullName>
    </submittedName>
</protein>
<dbReference type="Gene3D" id="3.75.10.10">
    <property type="entry name" value="L-arginine/glycine Amidinotransferase, Chain A"/>
    <property type="match status" value="1"/>
</dbReference>
<dbReference type="SUPFAM" id="SSF55909">
    <property type="entry name" value="Pentein"/>
    <property type="match status" value="1"/>
</dbReference>
<evidence type="ECO:0000256" key="1">
    <source>
        <dbReference type="ARBA" id="ARBA00022801"/>
    </source>
</evidence>